<keyword evidence="8" id="KW-0325">Glycoprotein</keyword>
<dbReference type="Pfam" id="PF00110">
    <property type="entry name" value="wnt"/>
    <property type="match status" value="1"/>
</dbReference>
<keyword evidence="7" id="KW-1015">Disulfide bond</keyword>
<evidence type="ECO:0000256" key="1">
    <source>
        <dbReference type="ARBA" id="ARBA00004498"/>
    </source>
</evidence>
<comment type="caution">
    <text evidence="11">The sequence shown here is derived from an EMBL/GenBank/DDBJ whole genome shotgun (WGS) entry which is preliminary data.</text>
</comment>
<dbReference type="PRINTS" id="PR01349">
    <property type="entry name" value="WNTPROTEIN"/>
</dbReference>
<dbReference type="AlphaFoldDB" id="A0A9Q0MH98"/>
<evidence type="ECO:0000256" key="3">
    <source>
        <dbReference type="ARBA" id="ARBA00022473"/>
    </source>
</evidence>
<evidence type="ECO:0000256" key="9">
    <source>
        <dbReference type="ARBA" id="ARBA00023288"/>
    </source>
</evidence>
<dbReference type="GO" id="GO:0005125">
    <property type="term" value="F:cytokine activity"/>
    <property type="evidence" value="ECO:0007669"/>
    <property type="project" value="TreeGrafter"/>
</dbReference>
<organism evidence="11 12">
    <name type="scientific">Pseudolycoriella hygida</name>
    <dbReference type="NCBI Taxonomy" id="35572"/>
    <lineage>
        <taxon>Eukaryota</taxon>
        <taxon>Metazoa</taxon>
        <taxon>Ecdysozoa</taxon>
        <taxon>Arthropoda</taxon>
        <taxon>Hexapoda</taxon>
        <taxon>Insecta</taxon>
        <taxon>Pterygota</taxon>
        <taxon>Neoptera</taxon>
        <taxon>Endopterygota</taxon>
        <taxon>Diptera</taxon>
        <taxon>Nematocera</taxon>
        <taxon>Sciaroidea</taxon>
        <taxon>Sciaridae</taxon>
        <taxon>Pseudolycoriella</taxon>
    </lineage>
</organism>
<dbReference type="InterPro" id="IPR018161">
    <property type="entry name" value="Wnt_CS"/>
</dbReference>
<keyword evidence="9" id="KW-0449">Lipoprotein</keyword>
<keyword evidence="6 10" id="KW-0879">Wnt signaling pathway</keyword>
<dbReference type="GO" id="GO:0045165">
    <property type="term" value="P:cell fate commitment"/>
    <property type="evidence" value="ECO:0007669"/>
    <property type="project" value="TreeGrafter"/>
</dbReference>
<dbReference type="InterPro" id="IPR005817">
    <property type="entry name" value="Wnt"/>
</dbReference>
<keyword evidence="12" id="KW-1185">Reference proteome</keyword>
<evidence type="ECO:0000256" key="2">
    <source>
        <dbReference type="ARBA" id="ARBA00005683"/>
    </source>
</evidence>
<dbReference type="SMART" id="SM00097">
    <property type="entry name" value="WNT1"/>
    <property type="match status" value="1"/>
</dbReference>
<evidence type="ECO:0000313" key="11">
    <source>
        <dbReference type="EMBL" id="KAJ6597933.1"/>
    </source>
</evidence>
<feature type="non-terminal residue" evidence="11">
    <location>
        <position position="267"/>
    </location>
</feature>
<sequence>FSQSFIDIREKERKRGARGLVSIPLKYPKIDEKLLAEEMNESHENTSNTNGNSPFKPEDLLELQEIINKEIFSSKVQEKEMQELQAKINQKLLNSKVFNFEHQGLYKNTKKMNRLKSSGSAKARTMMNLHNNEAGRRAVIKKSRITCKCHGVSGSCSLITCWQQLTSMREIGDYLHEKYDEATQVKINKRGRLQVKDPRYKVPSALDLVYLDESPDWCRTNRQLQWPGTHNRVCNKTSLGLDGCAILCCGRGYNTKKIVVKERLCIV</sequence>
<dbReference type="EMBL" id="WJQU01006351">
    <property type="protein sequence ID" value="KAJ6597933.1"/>
    <property type="molecule type" value="Genomic_DNA"/>
</dbReference>
<comment type="similarity">
    <text evidence="2 10">Belongs to the Wnt family.</text>
</comment>
<comment type="function">
    <text evidence="10">Ligand for members of the frizzled family of seven transmembrane receptors.</text>
</comment>
<keyword evidence="4" id="KW-0964">Secreted</keyword>
<evidence type="ECO:0000256" key="5">
    <source>
        <dbReference type="ARBA" id="ARBA00022530"/>
    </source>
</evidence>
<keyword evidence="5" id="KW-0272">Extracellular matrix</keyword>
<dbReference type="PROSITE" id="PS00246">
    <property type="entry name" value="WNT1"/>
    <property type="match status" value="1"/>
</dbReference>
<evidence type="ECO:0000256" key="4">
    <source>
        <dbReference type="ARBA" id="ARBA00022525"/>
    </source>
</evidence>
<protein>
    <recommendedName>
        <fullName evidence="10">Protein Wnt</fullName>
    </recommendedName>
</protein>
<dbReference type="Proteomes" id="UP001151699">
    <property type="component" value="Unassembled WGS sequence"/>
</dbReference>
<accession>A0A9Q0MH98</accession>
<dbReference type="GO" id="GO:0030182">
    <property type="term" value="P:neuron differentiation"/>
    <property type="evidence" value="ECO:0007669"/>
    <property type="project" value="TreeGrafter"/>
</dbReference>
<evidence type="ECO:0000256" key="10">
    <source>
        <dbReference type="RuleBase" id="RU003500"/>
    </source>
</evidence>
<proteinExistence type="inferred from homology"/>
<reference evidence="11" key="1">
    <citation type="submission" date="2022-07" db="EMBL/GenBank/DDBJ databases">
        <authorList>
            <person name="Trinca V."/>
            <person name="Uliana J.V.C."/>
            <person name="Torres T.T."/>
            <person name="Ward R.J."/>
            <person name="Monesi N."/>
        </authorList>
    </citation>
    <scope>NUCLEOTIDE SEQUENCE</scope>
    <source>
        <strain evidence="11">HSMRA1968</strain>
        <tissue evidence="11">Whole embryos</tissue>
    </source>
</reference>
<dbReference type="GO" id="GO:0005615">
    <property type="term" value="C:extracellular space"/>
    <property type="evidence" value="ECO:0007669"/>
    <property type="project" value="TreeGrafter"/>
</dbReference>
<evidence type="ECO:0000313" key="12">
    <source>
        <dbReference type="Proteomes" id="UP001151699"/>
    </source>
</evidence>
<evidence type="ECO:0000256" key="6">
    <source>
        <dbReference type="ARBA" id="ARBA00022687"/>
    </source>
</evidence>
<comment type="subcellular location">
    <subcellularLocation>
        <location evidence="1 10">Secreted</location>
        <location evidence="1 10">Extracellular space</location>
        <location evidence="1 10">Extracellular matrix</location>
    </subcellularLocation>
</comment>
<gene>
    <name evidence="11" type="primary">Wnt5_3</name>
    <name evidence="11" type="ORF">Bhyg_17088</name>
</gene>
<dbReference type="GO" id="GO:0060070">
    <property type="term" value="P:canonical Wnt signaling pathway"/>
    <property type="evidence" value="ECO:0007669"/>
    <property type="project" value="TreeGrafter"/>
</dbReference>
<dbReference type="PANTHER" id="PTHR12027">
    <property type="entry name" value="WNT RELATED"/>
    <property type="match status" value="1"/>
</dbReference>
<name>A0A9Q0MH98_9DIPT</name>
<dbReference type="OrthoDB" id="5945655at2759"/>
<dbReference type="GO" id="GO:0005109">
    <property type="term" value="F:frizzled binding"/>
    <property type="evidence" value="ECO:0007669"/>
    <property type="project" value="TreeGrafter"/>
</dbReference>
<keyword evidence="3 10" id="KW-0217">Developmental protein</keyword>
<dbReference type="PANTHER" id="PTHR12027:SF77">
    <property type="entry name" value="PROTEIN WNT-5"/>
    <property type="match status" value="1"/>
</dbReference>
<feature type="non-terminal residue" evidence="11">
    <location>
        <position position="1"/>
    </location>
</feature>
<evidence type="ECO:0000256" key="7">
    <source>
        <dbReference type="ARBA" id="ARBA00023157"/>
    </source>
</evidence>
<evidence type="ECO:0000256" key="8">
    <source>
        <dbReference type="ARBA" id="ARBA00023180"/>
    </source>
</evidence>